<evidence type="ECO:0000256" key="8">
    <source>
        <dbReference type="SAM" id="SignalP"/>
    </source>
</evidence>
<evidence type="ECO:0000256" key="5">
    <source>
        <dbReference type="ARBA" id="ARBA00022729"/>
    </source>
</evidence>
<proteinExistence type="inferred from homology"/>
<dbReference type="InterPro" id="IPR005017">
    <property type="entry name" value="OMPP1/FadL/TodX"/>
</dbReference>
<dbReference type="Pfam" id="PF03349">
    <property type="entry name" value="Toluene_X"/>
    <property type="match status" value="1"/>
</dbReference>
<protein>
    <submittedName>
        <fullName evidence="9">Aromatic hydrocarbon degradation protein</fullName>
    </submittedName>
</protein>
<sequence>MVFKAFALDLQFVPTYSLISANNIMKTNKTLLSTAVAFGLLSSANLANAAGFQLAEYSATGLGRAYAGEAAMADNASAQWRNPAMLTYLEGTQVSVGAIYVNPNIDVEGEMHVGNGISLPASAKDFAHDAIIPNLYIAHRYNDQLAIGFALGTNYGMETDLGKEFAGSNFGNEASVISKEANLNIGYQLNEQIAVGGGVRYIVAEGSFGASIPPQGGNLGGTTLKYMEGDDTAWGWQIGSSWQIDDNHRLGFTYKSAVDLKLEGYAKGLGFNKTAPNSHKDGSMALTLPATAELASFHKLSDKFSVHASVNWTDWSSFEELVADFPNEQSDLIKKENWKDNYRFAIGSTYQMNPKWALRTGVAYDTSAVSEENRTATIPETDRLWLSIGTSYELGQQLTIDTGFTYIFAKDAKMYESRDPNADPFNDPADFGGEFSGEVTGNVWLIGVQANYRF</sequence>
<comment type="subcellular location">
    <subcellularLocation>
        <location evidence="1">Cell outer membrane</location>
        <topology evidence="1">Multi-pass membrane protein</topology>
    </subcellularLocation>
</comment>
<dbReference type="EMBL" id="LOSH02000004">
    <property type="protein sequence ID" value="PNM67120.1"/>
    <property type="molecule type" value="Genomic_DNA"/>
</dbReference>
<dbReference type="SUPFAM" id="SSF56935">
    <property type="entry name" value="Porins"/>
    <property type="match status" value="1"/>
</dbReference>
<reference evidence="9" key="1">
    <citation type="submission" date="2017-12" db="EMBL/GenBank/DDBJ databases">
        <title>FDA dAtabase for Regulatory Grade micrObial Sequences (FDA-ARGOS): Supporting development and validation of Infectious Disease Dx tests.</title>
        <authorList>
            <person name="Hoffmann M."/>
            <person name="Allard M."/>
            <person name="Evans P."/>
            <person name="Brown E."/>
            <person name="Tallon L.J."/>
            <person name="Sadzewicz L."/>
            <person name="Sengamalay N."/>
            <person name="Ott S."/>
            <person name="Godinez A."/>
            <person name="Nagaraj S."/>
            <person name="Vavikolanu K."/>
            <person name="Aluvathingal J."/>
            <person name="Nadendla S."/>
            <person name="Hobson J."/>
            <person name="Sichtig H."/>
        </authorList>
    </citation>
    <scope>NUCLEOTIDE SEQUENCE [LARGE SCALE GENOMIC DNA]</scope>
    <source>
        <strain evidence="9">FDAARGOS_118</strain>
    </source>
</reference>
<evidence type="ECO:0000256" key="1">
    <source>
        <dbReference type="ARBA" id="ARBA00004571"/>
    </source>
</evidence>
<keyword evidence="10" id="KW-1185">Reference proteome</keyword>
<accession>A0ABX4WWH5</accession>
<name>A0ABX4WWH5_VIBVL</name>
<keyword evidence="3" id="KW-1134">Transmembrane beta strand</keyword>
<dbReference type="Gene3D" id="2.40.160.60">
    <property type="entry name" value="Outer membrane protein transport protein (OMPP1/FadL/TodX)"/>
    <property type="match status" value="1"/>
</dbReference>
<keyword evidence="4" id="KW-0812">Transmembrane</keyword>
<organism evidence="9 10">
    <name type="scientific">Vibrio vulnificus</name>
    <dbReference type="NCBI Taxonomy" id="672"/>
    <lineage>
        <taxon>Bacteria</taxon>
        <taxon>Pseudomonadati</taxon>
        <taxon>Pseudomonadota</taxon>
        <taxon>Gammaproteobacteria</taxon>
        <taxon>Vibrionales</taxon>
        <taxon>Vibrionaceae</taxon>
        <taxon>Vibrio</taxon>
    </lineage>
</organism>
<evidence type="ECO:0000313" key="9">
    <source>
        <dbReference type="EMBL" id="PNM67120.1"/>
    </source>
</evidence>
<evidence type="ECO:0000256" key="3">
    <source>
        <dbReference type="ARBA" id="ARBA00022452"/>
    </source>
</evidence>
<keyword evidence="7" id="KW-0998">Cell outer membrane</keyword>
<comment type="caution">
    <text evidence="9">The sequence shown here is derived from an EMBL/GenBank/DDBJ whole genome shotgun (WGS) entry which is preliminary data.</text>
</comment>
<keyword evidence="5 8" id="KW-0732">Signal</keyword>
<feature type="signal peptide" evidence="8">
    <location>
        <begin position="1"/>
        <end position="49"/>
    </location>
</feature>
<evidence type="ECO:0000256" key="7">
    <source>
        <dbReference type="ARBA" id="ARBA00023237"/>
    </source>
</evidence>
<evidence type="ECO:0000256" key="6">
    <source>
        <dbReference type="ARBA" id="ARBA00023136"/>
    </source>
</evidence>
<dbReference type="Proteomes" id="UP000054370">
    <property type="component" value="Unassembled WGS sequence"/>
</dbReference>
<dbReference type="PANTHER" id="PTHR35093">
    <property type="entry name" value="OUTER MEMBRANE PROTEIN NMB0088-RELATED"/>
    <property type="match status" value="1"/>
</dbReference>
<evidence type="ECO:0000256" key="2">
    <source>
        <dbReference type="ARBA" id="ARBA00008163"/>
    </source>
</evidence>
<evidence type="ECO:0000313" key="10">
    <source>
        <dbReference type="Proteomes" id="UP000054370"/>
    </source>
</evidence>
<evidence type="ECO:0000256" key="4">
    <source>
        <dbReference type="ARBA" id="ARBA00022692"/>
    </source>
</evidence>
<keyword evidence="6" id="KW-0472">Membrane</keyword>
<feature type="chain" id="PRO_5047112382" evidence="8">
    <location>
        <begin position="50"/>
        <end position="454"/>
    </location>
</feature>
<gene>
    <name evidence="9" type="ORF">AL548_012680</name>
</gene>
<dbReference type="PANTHER" id="PTHR35093:SF8">
    <property type="entry name" value="OUTER MEMBRANE PROTEIN NMB0088-RELATED"/>
    <property type="match status" value="1"/>
</dbReference>
<comment type="similarity">
    <text evidence="2">Belongs to the OmpP1/FadL family.</text>
</comment>